<dbReference type="Pfam" id="PF13193">
    <property type="entry name" value="AMP-binding_C"/>
    <property type="match status" value="1"/>
</dbReference>
<dbReference type="Pfam" id="PF00501">
    <property type="entry name" value="AMP-binding"/>
    <property type="match status" value="1"/>
</dbReference>
<comment type="similarity">
    <text evidence="1">Belongs to the ATP-dependent AMP-binding enzyme family.</text>
</comment>
<feature type="domain" description="AMP-dependent synthetase/ligase" evidence="3">
    <location>
        <begin position="84"/>
        <end position="277"/>
    </location>
</feature>
<dbReference type="InterPro" id="IPR000873">
    <property type="entry name" value="AMP-dep_synth/lig_dom"/>
</dbReference>
<organism evidence="5 6">
    <name type="scientific">Cohnella faecalis</name>
    <dbReference type="NCBI Taxonomy" id="2315694"/>
    <lineage>
        <taxon>Bacteria</taxon>
        <taxon>Bacillati</taxon>
        <taxon>Bacillota</taxon>
        <taxon>Bacilli</taxon>
        <taxon>Bacillales</taxon>
        <taxon>Paenibacillaceae</taxon>
        <taxon>Cohnella</taxon>
    </lineage>
</organism>
<dbReference type="GO" id="GO:0031956">
    <property type="term" value="F:medium-chain fatty acid-CoA ligase activity"/>
    <property type="evidence" value="ECO:0007669"/>
    <property type="project" value="TreeGrafter"/>
</dbReference>
<evidence type="ECO:0000313" key="6">
    <source>
        <dbReference type="Proteomes" id="UP000266340"/>
    </source>
</evidence>
<dbReference type="EMBL" id="QXJM01000048">
    <property type="protein sequence ID" value="RIE00822.1"/>
    <property type="molecule type" value="Genomic_DNA"/>
</dbReference>
<reference evidence="5 6" key="1">
    <citation type="submission" date="2018-09" db="EMBL/GenBank/DDBJ databases">
        <title>Cohnella cavernae sp. nov., isolated from a karst cave.</title>
        <authorList>
            <person name="Zhu H."/>
        </authorList>
    </citation>
    <scope>NUCLEOTIDE SEQUENCE [LARGE SCALE GENOMIC DNA]</scope>
    <source>
        <strain evidence="5 6">K2E09-144</strain>
    </source>
</reference>
<evidence type="ECO:0000256" key="1">
    <source>
        <dbReference type="ARBA" id="ARBA00006432"/>
    </source>
</evidence>
<accession>A0A398CFY7</accession>
<feature type="domain" description="AMP-binding enzyme C-terminal" evidence="4">
    <location>
        <begin position="327"/>
        <end position="400"/>
    </location>
</feature>
<dbReference type="PANTHER" id="PTHR43201">
    <property type="entry name" value="ACYL-COA SYNTHETASE"/>
    <property type="match status" value="1"/>
</dbReference>
<dbReference type="OrthoDB" id="9803968at2"/>
<protein>
    <submittedName>
        <fullName evidence="5">Acyl-CoA synthetase</fullName>
    </submittedName>
</protein>
<dbReference type="SUPFAM" id="SSF56801">
    <property type="entry name" value="Acetyl-CoA synthetase-like"/>
    <property type="match status" value="1"/>
</dbReference>
<dbReference type="PROSITE" id="PS00455">
    <property type="entry name" value="AMP_BINDING"/>
    <property type="match status" value="1"/>
</dbReference>
<evidence type="ECO:0000313" key="5">
    <source>
        <dbReference type="EMBL" id="RIE00822.1"/>
    </source>
</evidence>
<dbReference type="CDD" id="cd04433">
    <property type="entry name" value="AFD_class_I"/>
    <property type="match status" value="1"/>
</dbReference>
<proteinExistence type="inferred from homology"/>
<dbReference type="InterPro" id="IPR020845">
    <property type="entry name" value="AMP-binding_CS"/>
</dbReference>
<dbReference type="Gene3D" id="3.40.50.12780">
    <property type="entry name" value="N-terminal domain of ligase-like"/>
    <property type="match status" value="1"/>
</dbReference>
<keyword evidence="2" id="KW-0436">Ligase</keyword>
<dbReference type="InterPro" id="IPR025110">
    <property type="entry name" value="AMP-bd_C"/>
</dbReference>
<dbReference type="RefSeq" id="WP_119152216.1">
    <property type="nucleotide sequence ID" value="NZ_JBHSOV010000011.1"/>
</dbReference>
<dbReference type="InterPro" id="IPR042099">
    <property type="entry name" value="ANL_N_sf"/>
</dbReference>
<dbReference type="Gene3D" id="3.30.300.30">
    <property type="match status" value="1"/>
</dbReference>
<dbReference type="Proteomes" id="UP000266340">
    <property type="component" value="Unassembled WGS sequence"/>
</dbReference>
<keyword evidence="6" id="KW-1185">Reference proteome</keyword>
<evidence type="ECO:0000259" key="3">
    <source>
        <dbReference type="Pfam" id="PF00501"/>
    </source>
</evidence>
<evidence type="ECO:0000259" key="4">
    <source>
        <dbReference type="Pfam" id="PF13193"/>
    </source>
</evidence>
<evidence type="ECO:0000256" key="2">
    <source>
        <dbReference type="ARBA" id="ARBA00022598"/>
    </source>
</evidence>
<gene>
    <name evidence="5" type="ORF">D3H35_26950</name>
</gene>
<dbReference type="PANTHER" id="PTHR43201:SF5">
    <property type="entry name" value="MEDIUM-CHAIN ACYL-COA LIGASE ACSF2, MITOCHONDRIAL"/>
    <property type="match status" value="1"/>
</dbReference>
<dbReference type="AlphaFoldDB" id="A0A398CFY7"/>
<dbReference type="GO" id="GO:0006631">
    <property type="term" value="P:fatty acid metabolic process"/>
    <property type="evidence" value="ECO:0007669"/>
    <property type="project" value="TreeGrafter"/>
</dbReference>
<sequence length="412" mass="45471">MISVDQSHHGKQEVQNWFPQFAKMNDLHSPADFMFAVCLKSPLAILSAVLYLKERGGSVLLLNGETPLQTAKEIAKRAGSSFLLHETCREIIPLGRKASREEPSLFQCSSGTSGTPKLIRRLWKDVDVEIDSYNKAIAWADSDIPLILVPVYHSFGLVGMLAALARRVKPIIVVDKNPKHIAKMVRSTRNAVVYGVPFLFHLAASFQKEPLHFYKIISSGSPLTDDLLQTIKKNSQQVYQQYGCSEIGCISIADDPASASDVGKPLPHLEVAVAERESDFHEVVVSFGNNTICTGDIGFLSPDGSLQIYGRLDDLICVSGLKVAPLEVERVITSMPGIAEAVVHRTKHPVWGEAVKAIIVRSGLMSAEEVRDWCKWHLPPYKVPGVVEFVKEIPRPPSGKISRKYLSERGNV</sequence>
<comment type="caution">
    <text evidence="5">The sequence shown here is derived from an EMBL/GenBank/DDBJ whole genome shotgun (WGS) entry which is preliminary data.</text>
</comment>
<dbReference type="InterPro" id="IPR045851">
    <property type="entry name" value="AMP-bd_C_sf"/>
</dbReference>
<name>A0A398CFY7_9BACL</name>